<dbReference type="Proteomes" id="UP001431754">
    <property type="component" value="Segment"/>
</dbReference>
<evidence type="ECO:0000313" key="2">
    <source>
        <dbReference type="Proteomes" id="UP001431754"/>
    </source>
</evidence>
<name>A0AAX3Y5I1_9CAUD</name>
<accession>A0AAX3Y5I1</accession>
<gene>
    <name evidence="1" type="ORF">PVP_XSN000058</name>
</gene>
<dbReference type="EMBL" id="OQ851295">
    <property type="protein sequence ID" value="WJZ69971.1"/>
    <property type="molecule type" value="Genomic_DNA"/>
</dbReference>
<organism evidence="1 2">
    <name type="scientific">Vibrio phage PVP-XSN</name>
    <dbReference type="NCBI Taxonomy" id="3056214"/>
    <lineage>
        <taxon>Viruses</taxon>
        <taxon>Duplodnaviria</taxon>
        <taxon>Heunggongvirae</taxon>
        <taxon>Uroviricota</taxon>
        <taxon>Caudoviricetes</taxon>
    </lineage>
</organism>
<proteinExistence type="predicted"/>
<sequence>MSNQQSSAFIVNYTLTNGEKGDFEAISLSNTLAALDFCQWAFDCNMEVSEIKVSKGNQDEE</sequence>
<evidence type="ECO:0000313" key="1">
    <source>
        <dbReference type="EMBL" id="WJZ69971.1"/>
    </source>
</evidence>
<reference evidence="1" key="1">
    <citation type="submission" date="2023-04" db="EMBL/GenBank/DDBJ databases">
        <title>Virulent bacteriophage PVP-XSN from an Vibrio parahaemolyticus isolate: Characterization and complete genome sequence.</title>
        <authorList>
            <person name="Qi T."/>
            <person name="Lyu S."/>
            <person name="Liu L."/>
            <person name="Guo Q."/>
            <person name="Shen W."/>
            <person name="Han M."/>
            <person name="Xiong F."/>
            <person name="Lou B."/>
            <person name="Xu H."/>
        </authorList>
    </citation>
    <scope>NUCLEOTIDE SEQUENCE</scope>
</reference>
<protein>
    <submittedName>
        <fullName evidence="1">Uncharacterized protein</fullName>
    </submittedName>
</protein>